<dbReference type="AlphaFoldDB" id="A0AAV6TQ60"/>
<comment type="caution">
    <text evidence="1">The sequence shown here is derived from an EMBL/GenBank/DDBJ whole genome shotgun (WGS) entry which is preliminary data.</text>
</comment>
<organism evidence="1 2">
    <name type="scientific">Oedothorax gibbosus</name>
    <dbReference type="NCBI Taxonomy" id="931172"/>
    <lineage>
        <taxon>Eukaryota</taxon>
        <taxon>Metazoa</taxon>
        <taxon>Ecdysozoa</taxon>
        <taxon>Arthropoda</taxon>
        <taxon>Chelicerata</taxon>
        <taxon>Arachnida</taxon>
        <taxon>Araneae</taxon>
        <taxon>Araneomorphae</taxon>
        <taxon>Entelegynae</taxon>
        <taxon>Araneoidea</taxon>
        <taxon>Linyphiidae</taxon>
        <taxon>Erigoninae</taxon>
        <taxon>Oedothorax</taxon>
    </lineage>
</organism>
<proteinExistence type="predicted"/>
<evidence type="ECO:0000313" key="1">
    <source>
        <dbReference type="EMBL" id="KAG8174004.1"/>
    </source>
</evidence>
<evidence type="ECO:0008006" key="3">
    <source>
        <dbReference type="Google" id="ProtNLM"/>
    </source>
</evidence>
<protein>
    <recommendedName>
        <fullName evidence="3">GATA-type domain-containing protein</fullName>
    </recommendedName>
</protein>
<dbReference type="EMBL" id="JAFNEN010001362">
    <property type="protein sequence ID" value="KAG8174004.1"/>
    <property type="molecule type" value="Genomic_DNA"/>
</dbReference>
<evidence type="ECO:0000313" key="2">
    <source>
        <dbReference type="Proteomes" id="UP000827092"/>
    </source>
</evidence>
<accession>A0AAV6TQ60</accession>
<sequence length="87" mass="9708">MDQDMWSSLLKNVTCSECSSNSMQVITKSSFGLSNNLELTCGACGHSYGSTFSSNRSSLSKKFDVNNKFVRVFCRLVEGMLLLRHSR</sequence>
<name>A0AAV6TQ60_9ARAC</name>
<reference evidence="1 2" key="1">
    <citation type="journal article" date="2022" name="Nat. Ecol. Evol.">
        <title>A masculinizing supergene underlies an exaggerated male reproductive morph in a spider.</title>
        <authorList>
            <person name="Hendrickx F."/>
            <person name="De Corte Z."/>
            <person name="Sonet G."/>
            <person name="Van Belleghem S.M."/>
            <person name="Kostlbacher S."/>
            <person name="Vangestel C."/>
        </authorList>
    </citation>
    <scope>NUCLEOTIDE SEQUENCE [LARGE SCALE GENOMIC DNA]</scope>
    <source>
        <strain evidence="1">W744_W776</strain>
    </source>
</reference>
<dbReference type="Proteomes" id="UP000827092">
    <property type="component" value="Unassembled WGS sequence"/>
</dbReference>
<gene>
    <name evidence="1" type="ORF">JTE90_015539</name>
</gene>
<keyword evidence="2" id="KW-1185">Reference proteome</keyword>